<dbReference type="HOGENOM" id="CLU_009583_0_0_12"/>
<dbReference type="Proteomes" id="UP000002318">
    <property type="component" value="Chromosome"/>
</dbReference>
<dbReference type="PANTHER" id="PTHR12526">
    <property type="entry name" value="GLYCOSYLTRANSFERASE"/>
    <property type="match status" value="1"/>
</dbReference>
<evidence type="ECO:0000259" key="1">
    <source>
        <dbReference type="Pfam" id="PF00534"/>
    </source>
</evidence>
<reference evidence="3 4" key="1">
    <citation type="journal article" date="2010" name="Stand. Genomic Sci.">
        <title>Complete genome sequence of Spirochaeta smaragdinae type strain (SEBR 4228).</title>
        <authorList>
            <person name="Mavromatis K."/>
            <person name="Yasawong M."/>
            <person name="Chertkov O."/>
            <person name="Lapidus A."/>
            <person name="Lucas S."/>
            <person name="Nolan M."/>
            <person name="Del Rio T.G."/>
            <person name="Tice H."/>
            <person name="Cheng J.F."/>
            <person name="Pitluck S."/>
            <person name="Liolios K."/>
            <person name="Ivanova N."/>
            <person name="Tapia R."/>
            <person name="Han C."/>
            <person name="Bruce D."/>
            <person name="Goodwin L."/>
            <person name="Pati A."/>
            <person name="Chen A."/>
            <person name="Palaniappan K."/>
            <person name="Land M."/>
            <person name="Hauser L."/>
            <person name="Chang Y.J."/>
            <person name="Jeffries C.D."/>
            <person name="Detter J.C."/>
            <person name="Rohde M."/>
            <person name="Brambilla E."/>
            <person name="Spring S."/>
            <person name="Goker M."/>
            <person name="Sikorski J."/>
            <person name="Woyke T."/>
            <person name="Bristow J."/>
            <person name="Eisen J.A."/>
            <person name="Markowitz V."/>
            <person name="Hugenholtz P."/>
            <person name="Klenk H.P."/>
            <person name="Kyrpides N.C."/>
        </authorList>
    </citation>
    <scope>NUCLEOTIDE SEQUENCE [LARGE SCALE GENOMIC DNA]</scope>
    <source>
        <strain evidence="4">DSM 11293 / JCM 15392 / SEBR 4228</strain>
    </source>
</reference>
<name>E1RA07_SEDSS</name>
<accession>E1RA07</accession>
<dbReference type="CAZy" id="GT4">
    <property type="family name" value="Glycosyltransferase Family 4"/>
</dbReference>
<organism evidence="3 4">
    <name type="scientific">Sediminispirochaeta smaragdinae (strain DSM 11293 / JCM 15392 / SEBR 4228)</name>
    <name type="common">Spirochaeta smaragdinae</name>
    <dbReference type="NCBI Taxonomy" id="573413"/>
    <lineage>
        <taxon>Bacteria</taxon>
        <taxon>Pseudomonadati</taxon>
        <taxon>Spirochaetota</taxon>
        <taxon>Spirochaetia</taxon>
        <taxon>Spirochaetales</taxon>
        <taxon>Spirochaetaceae</taxon>
        <taxon>Sediminispirochaeta</taxon>
    </lineage>
</organism>
<feature type="domain" description="Glycosyltransferase subfamily 4-like N-terminal" evidence="2">
    <location>
        <begin position="13"/>
        <end position="169"/>
    </location>
</feature>
<proteinExistence type="predicted"/>
<dbReference type="Gene3D" id="3.40.50.2000">
    <property type="entry name" value="Glycogen Phosphorylase B"/>
    <property type="match status" value="2"/>
</dbReference>
<keyword evidence="3" id="KW-0808">Transferase</keyword>
<dbReference type="Pfam" id="PF13439">
    <property type="entry name" value="Glyco_transf_4"/>
    <property type="match status" value="1"/>
</dbReference>
<dbReference type="STRING" id="573413.Spirs_4252"/>
<dbReference type="eggNOG" id="COG0438">
    <property type="taxonomic scope" value="Bacteria"/>
</dbReference>
<keyword evidence="4" id="KW-1185">Reference proteome</keyword>
<dbReference type="RefSeq" id="WP_013256782.1">
    <property type="nucleotide sequence ID" value="NC_014364.1"/>
</dbReference>
<feature type="domain" description="Glycosyl transferase family 1" evidence="1">
    <location>
        <begin position="194"/>
        <end position="348"/>
    </location>
</feature>
<dbReference type="SUPFAM" id="SSF53756">
    <property type="entry name" value="UDP-Glycosyltransferase/glycogen phosphorylase"/>
    <property type="match status" value="1"/>
</dbReference>
<evidence type="ECO:0000259" key="2">
    <source>
        <dbReference type="Pfam" id="PF13439"/>
    </source>
</evidence>
<dbReference type="AlphaFoldDB" id="E1RA07"/>
<evidence type="ECO:0000313" key="4">
    <source>
        <dbReference type="Proteomes" id="UP000002318"/>
    </source>
</evidence>
<sequence>MRILAIIPSFAGGGAERTFIHIIEYLKKNGHEVVVITLTSKKNDAYTLTPEINRFDLGFEKRKWYKFNIYIDIIHQIRTISTEYKPECILSFLLKANILSILALKRIPIVISERSIVNRSDNSFLARGLRRLLYSKATAIVVMTKAAVDDMAHILPRKKIHVIANSVMVSRPLKECEDTRATIKTMYQDPDHIKGIIVSAGRLHPVKGFDLLIKSFAQIAEKCTGWNLLILGDGEQREKLLKLIEKEGLTHRIAMPGRKKNIYDYFRACDLYVLSSRSEAFGNVLIEAMACGLPVVSFDCPYGPGEIIEHEINGILVPELDTEKLAVSLERIIKDHKKRERLAFAGKKSVGRFDEHKIDAQWENLLIECGAKKNNAKISY</sequence>
<dbReference type="EMBL" id="CP002116">
    <property type="protein sequence ID" value="ADK83326.1"/>
    <property type="molecule type" value="Genomic_DNA"/>
</dbReference>
<dbReference type="InterPro" id="IPR001296">
    <property type="entry name" value="Glyco_trans_1"/>
</dbReference>
<dbReference type="InterPro" id="IPR028098">
    <property type="entry name" value="Glyco_trans_4-like_N"/>
</dbReference>
<dbReference type="KEGG" id="ssm:Spirs_4252"/>
<dbReference type="GO" id="GO:0016757">
    <property type="term" value="F:glycosyltransferase activity"/>
    <property type="evidence" value="ECO:0007669"/>
    <property type="project" value="InterPro"/>
</dbReference>
<dbReference type="OrthoDB" id="370534at2"/>
<protein>
    <submittedName>
        <fullName evidence="3">Glycosyl transferase group 1</fullName>
    </submittedName>
</protein>
<gene>
    <name evidence="3" type="ordered locus">Spirs_4252</name>
</gene>
<evidence type="ECO:0000313" key="3">
    <source>
        <dbReference type="EMBL" id="ADK83326.1"/>
    </source>
</evidence>
<dbReference type="Pfam" id="PF00534">
    <property type="entry name" value="Glycos_transf_1"/>
    <property type="match status" value="1"/>
</dbReference>